<protein>
    <recommendedName>
        <fullName evidence="3">F-box domain-containing protein</fullName>
    </recommendedName>
</protein>
<accession>A0AAD4DIQ9</accession>
<evidence type="ECO:0008006" key="3">
    <source>
        <dbReference type="Google" id="ProtNLM"/>
    </source>
</evidence>
<evidence type="ECO:0000313" key="1">
    <source>
        <dbReference type="EMBL" id="KAG0279254.1"/>
    </source>
</evidence>
<keyword evidence="2" id="KW-1185">Reference proteome</keyword>
<name>A0AAD4DIQ9_9FUNG</name>
<evidence type="ECO:0000313" key="2">
    <source>
        <dbReference type="Proteomes" id="UP001194580"/>
    </source>
</evidence>
<dbReference type="Proteomes" id="UP001194580">
    <property type="component" value="Unassembled WGS sequence"/>
</dbReference>
<gene>
    <name evidence="1" type="ORF">BGZ95_001843</name>
</gene>
<reference evidence="1" key="1">
    <citation type="journal article" date="2020" name="Fungal Divers.">
        <title>Resolving the Mortierellaceae phylogeny through synthesis of multi-gene phylogenetics and phylogenomics.</title>
        <authorList>
            <person name="Vandepol N."/>
            <person name="Liber J."/>
            <person name="Desiro A."/>
            <person name="Na H."/>
            <person name="Kennedy M."/>
            <person name="Barry K."/>
            <person name="Grigoriev I.V."/>
            <person name="Miller A.N."/>
            <person name="O'Donnell K."/>
            <person name="Stajich J.E."/>
            <person name="Bonito G."/>
        </authorList>
    </citation>
    <scope>NUCLEOTIDE SEQUENCE</scope>
    <source>
        <strain evidence="1">NRRL 28262</strain>
    </source>
</reference>
<sequence length="457" mass="52098">MSSSSSTTHISIFDIPHILDQVCDELSKHQLFTCLNVSRTWCALFTPQVLRHVCFSNLESHQTWAILHRVSRIRSLTVDISNAAWLLKNPVVTVPCNNLRELHCLDFNYQPMRNSLWSHYYTPPSIVDRSSNALCLIASNPKMHTLTVENIPRRYQTYHFTEDVFRSIYNHGSLTNMKIHLTSAPYGFSGIFLKSLPAGIRDFELSVKRWSDHNRWSGLDRRMYPKEGFPWQQEQEQEQDENNSLLSRVRALKLERLALGGLQSGSTAAELATEPTREPPPIVIDGIELNDDPNGQFWYYSVATTGVETVKAFAERASGLRHLVVKDYLGSWSNILQVLLDNCPNLETIELTGNSYYNLSAHSNRADTQLQGYFAALREFRMTGAISKQMYTMISNTVVRSSATLEVVWINCSNWEWSEEEIRNAFHIGTSTSWTQCTLLKELGLHRNGGLSMVDPC</sequence>
<proteinExistence type="predicted"/>
<organism evidence="1 2">
    <name type="scientific">Linnemannia exigua</name>
    <dbReference type="NCBI Taxonomy" id="604196"/>
    <lineage>
        <taxon>Eukaryota</taxon>
        <taxon>Fungi</taxon>
        <taxon>Fungi incertae sedis</taxon>
        <taxon>Mucoromycota</taxon>
        <taxon>Mortierellomycotina</taxon>
        <taxon>Mortierellomycetes</taxon>
        <taxon>Mortierellales</taxon>
        <taxon>Mortierellaceae</taxon>
        <taxon>Linnemannia</taxon>
    </lineage>
</organism>
<comment type="caution">
    <text evidence="1">The sequence shown here is derived from an EMBL/GenBank/DDBJ whole genome shotgun (WGS) entry which is preliminary data.</text>
</comment>
<dbReference type="AlphaFoldDB" id="A0AAD4DIQ9"/>
<dbReference type="EMBL" id="JAAAIL010000138">
    <property type="protein sequence ID" value="KAG0279254.1"/>
    <property type="molecule type" value="Genomic_DNA"/>
</dbReference>